<name>A0A5C3LGY4_9AGAR</name>
<sequence length="769" mass="85119">MKALFSRRPSTCSAASIIEKKPFTPWLPPELWMLIFHHASSPSHPFLSSELITSREPLSFVDFPHSHSHLLSDYHKSIRFKASLTYVCKLWHSIGQEVLYEFVWITGAREGVLLAELLGNKVIRDVSPDGGLGKGKGKPKAFGGGSQQISHLSDTDHFDFNNKESYTYPYGTRGVGRYIRRLHIETNTLDRCSPQDLLTILNHAPLLQVYSDYQSIRRTTGFTVITPSSSSSPSPESSSRSSLSGLDHLSSSSTTAGSSTHIHSFRDHTQPQQQESDQQVLSALLTHLNRGTMLRRLSWTNYEYEPQDFEGGIRYYLRVIGPKLKRAKENLEFLELTLCAKDLRGMTGQGGTGGGFFESLLIPSTVTNVNNLTTLSASLASTAMTAITSSMPSSSVNISRMLSSETLRSISSASPLVLPALRSLKVTLDNATFHVLSTWNMPDLKNLSVISADFSYAGEGFASFFKVHGSKIVQLELGHSTGAIEGFWSTAPHLQQNYNSNSTNQGWMFGSTQVPLANWCPNLLEFICSADAEWNWQNPDWIAPHILLPAHPMLQFIGVHDMEKCILEALSRIEYRDLTAVQGGHGFTGLDDKEYSNGIGGIDDPFFMLQEQIGSLLRMEAFPALQYIRDLSFGSEVMRQSGRVRVKGDGSLDDYEHRDNGSDSSLGSKLASISHLGRGSLSSSLVLNAGQCMATWASVLPPSSSQQPIDARPTGRQLKLLQEHQQGLRVLRFWVKVVQMFKERDVLLQDCNGFNVSFESLKSAVVVNN</sequence>
<protein>
    <submittedName>
        <fullName evidence="2">Uncharacterized protein</fullName>
    </submittedName>
</protein>
<gene>
    <name evidence="2" type="ORF">BDQ12DRAFT_640076</name>
</gene>
<dbReference type="AlphaFoldDB" id="A0A5C3LGY4"/>
<reference evidence="2 3" key="1">
    <citation type="journal article" date="2019" name="Nat. Ecol. Evol.">
        <title>Megaphylogeny resolves global patterns of mushroom evolution.</title>
        <authorList>
            <person name="Varga T."/>
            <person name="Krizsan K."/>
            <person name="Foldi C."/>
            <person name="Dima B."/>
            <person name="Sanchez-Garcia M."/>
            <person name="Sanchez-Ramirez S."/>
            <person name="Szollosi G.J."/>
            <person name="Szarkandi J.G."/>
            <person name="Papp V."/>
            <person name="Albert L."/>
            <person name="Andreopoulos W."/>
            <person name="Angelini C."/>
            <person name="Antonin V."/>
            <person name="Barry K.W."/>
            <person name="Bougher N.L."/>
            <person name="Buchanan P."/>
            <person name="Buyck B."/>
            <person name="Bense V."/>
            <person name="Catcheside P."/>
            <person name="Chovatia M."/>
            <person name="Cooper J."/>
            <person name="Damon W."/>
            <person name="Desjardin D."/>
            <person name="Finy P."/>
            <person name="Geml J."/>
            <person name="Haridas S."/>
            <person name="Hughes K."/>
            <person name="Justo A."/>
            <person name="Karasinski D."/>
            <person name="Kautmanova I."/>
            <person name="Kiss B."/>
            <person name="Kocsube S."/>
            <person name="Kotiranta H."/>
            <person name="LaButti K.M."/>
            <person name="Lechner B.E."/>
            <person name="Liimatainen K."/>
            <person name="Lipzen A."/>
            <person name="Lukacs Z."/>
            <person name="Mihaltcheva S."/>
            <person name="Morgado L.N."/>
            <person name="Niskanen T."/>
            <person name="Noordeloos M.E."/>
            <person name="Ohm R.A."/>
            <person name="Ortiz-Santana B."/>
            <person name="Ovrebo C."/>
            <person name="Racz N."/>
            <person name="Riley R."/>
            <person name="Savchenko A."/>
            <person name="Shiryaev A."/>
            <person name="Soop K."/>
            <person name="Spirin V."/>
            <person name="Szebenyi C."/>
            <person name="Tomsovsky M."/>
            <person name="Tulloss R.E."/>
            <person name="Uehling J."/>
            <person name="Grigoriev I.V."/>
            <person name="Vagvolgyi C."/>
            <person name="Papp T."/>
            <person name="Martin F.M."/>
            <person name="Miettinen O."/>
            <person name="Hibbett D.S."/>
            <person name="Nagy L.G."/>
        </authorList>
    </citation>
    <scope>NUCLEOTIDE SEQUENCE [LARGE SCALE GENOMIC DNA]</scope>
    <source>
        <strain evidence="2 3">CBS 166.37</strain>
    </source>
</reference>
<feature type="region of interest" description="Disordered" evidence="1">
    <location>
        <begin position="224"/>
        <end position="278"/>
    </location>
</feature>
<evidence type="ECO:0000313" key="3">
    <source>
        <dbReference type="Proteomes" id="UP000308652"/>
    </source>
</evidence>
<proteinExistence type="predicted"/>
<organism evidence="2 3">
    <name type="scientific">Crucibulum laeve</name>
    <dbReference type="NCBI Taxonomy" id="68775"/>
    <lineage>
        <taxon>Eukaryota</taxon>
        <taxon>Fungi</taxon>
        <taxon>Dikarya</taxon>
        <taxon>Basidiomycota</taxon>
        <taxon>Agaricomycotina</taxon>
        <taxon>Agaricomycetes</taxon>
        <taxon>Agaricomycetidae</taxon>
        <taxon>Agaricales</taxon>
        <taxon>Agaricineae</taxon>
        <taxon>Nidulariaceae</taxon>
        <taxon>Crucibulum</taxon>
    </lineage>
</organism>
<dbReference type="Proteomes" id="UP000308652">
    <property type="component" value="Unassembled WGS sequence"/>
</dbReference>
<dbReference type="EMBL" id="ML213753">
    <property type="protein sequence ID" value="TFK31433.1"/>
    <property type="molecule type" value="Genomic_DNA"/>
</dbReference>
<feature type="compositionally biased region" description="Low complexity" evidence="1">
    <location>
        <begin position="227"/>
        <end position="262"/>
    </location>
</feature>
<dbReference type="OrthoDB" id="3258324at2759"/>
<keyword evidence="3" id="KW-1185">Reference proteome</keyword>
<evidence type="ECO:0000313" key="2">
    <source>
        <dbReference type="EMBL" id="TFK31433.1"/>
    </source>
</evidence>
<evidence type="ECO:0000256" key="1">
    <source>
        <dbReference type="SAM" id="MobiDB-lite"/>
    </source>
</evidence>
<accession>A0A5C3LGY4</accession>